<evidence type="ECO:0000256" key="4">
    <source>
        <dbReference type="ARBA" id="ARBA00023172"/>
    </source>
</evidence>
<dbReference type="InterPro" id="IPR050808">
    <property type="entry name" value="Phage_Integrase"/>
</dbReference>
<organism evidence="7 8">
    <name type="scientific">Nocardioides pinisoli</name>
    <dbReference type="NCBI Taxonomy" id="2950279"/>
    <lineage>
        <taxon>Bacteria</taxon>
        <taxon>Bacillati</taxon>
        <taxon>Actinomycetota</taxon>
        <taxon>Actinomycetes</taxon>
        <taxon>Propionibacteriales</taxon>
        <taxon>Nocardioidaceae</taxon>
        <taxon>Nocardioides</taxon>
    </lineage>
</organism>
<dbReference type="Gene3D" id="1.10.150.130">
    <property type="match status" value="1"/>
</dbReference>
<dbReference type="EMBL" id="JANARS010000001">
    <property type="protein sequence ID" value="MCP3420312.1"/>
    <property type="molecule type" value="Genomic_DNA"/>
</dbReference>
<feature type="domain" description="Tyr recombinase" evidence="6">
    <location>
        <begin position="171"/>
        <end position="382"/>
    </location>
</feature>
<comment type="similarity">
    <text evidence="1">Belongs to the 'phage' integrase family.</text>
</comment>
<evidence type="ECO:0000259" key="6">
    <source>
        <dbReference type="PROSITE" id="PS51898"/>
    </source>
</evidence>
<dbReference type="PANTHER" id="PTHR30629">
    <property type="entry name" value="PROPHAGE INTEGRASE"/>
    <property type="match status" value="1"/>
</dbReference>
<dbReference type="RefSeq" id="WP_254179556.1">
    <property type="nucleotide sequence ID" value="NZ_JANARS010000001.1"/>
</dbReference>
<dbReference type="Proteomes" id="UP001204524">
    <property type="component" value="Unassembled WGS sequence"/>
</dbReference>
<protein>
    <submittedName>
        <fullName evidence="7">Tyrosine-type recombinase/integrase</fullName>
    </submittedName>
</protein>
<dbReference type="InterPro" id="IPR002104">
    <property type="entry name" value="Integrase_catalytic"/>
</dbReference>
<dbReference type="InterPro" id="IPR013762">
    <property type="entry name" value="Integrase-like_cat_sf"/>
</dbReference>
<evidence type="ECO:0000256" key="1">
    <source>
        <dbReference type="ARBA" id="ARBA00008857"/>
    </source>
</evidence>
<dbReference type="SUPFAM" id="SSF56349">
    <property type="entry name" value="DNA breaking-rejoining enzymes"/>
    <property type="match status" value="1"/>
</dbReference>
<dbReference type="PROSITE" id="PS51898">
    <property type="entry name" value="TYR_RECOMBINASE"/>
    <property type="match status" value="1"/>
</dbReference>
<evidence type="ECO:0000313" key="8">
    <source>
        <dbReference type="Proteomes" id="UP001204524"/>
    </source>
</evidence>
<evidence type="ECO:0000256" key="3">
    <source>
        <dbReference type="ARBA" id="ARBA00023125"/>
    </source>
</evidence>
<dbReference type="InterPro" id="IPR011010">
    <property type="entry name" value="DNA_brk_join_enz"/>
</dbReference>
<sequence>MSKAPLPIGSHGKITTEIDAKKGHWVARTSFKDPDGVTRPVRGEGPTKGKAEAKLRENIANRRRTSGAIGASTKVNVVADEWFKRKKQSIDADSIPTYEWALKHVRPRWGNLRVRDVVAGEVEKWLLELEVSHQLPRTVLKQIMELARKYGAIDRNPVDDVGDIVKPRKRKKPRALKPSELLAVRDAITAWENQLDSRGRPRYRAIPLRLALILELVTGTRIGEVLAINWCDIDLDTGVVDLSHQVKFRKGEGLIRKPTKTEAGEREVHSLPAPVIAMLRALLSELPPGTERSDTPVLRSRTGGYLTPHNVRRAWTAARKLSDVDLSWVSPHSLRKTAGTSVGQVAGSLAGAAFLGQRGTKVFEEHYWDPKRVLPDLRVITGGLVEGWSDETGDDKVTRMDPR</sequence>
<dbReference type="PANTHER" id="PTHR30629:SF2">
    <property type="entry name" value="PROPHAGE INTEGRASE INTS-RELATED"/>
    <property type="match status" value="1"/>
</dbReference>
<accession>A0ABT1KRM0</accession>
<proteinExistence type="inferred from homology"/>
<keyword evidence="8" id="KW-1185">Reference proteome</keyword>
<reference evidence="7 8" key="1">
    <citation type="submission" date="2022-06" db="EMBL/GenBank/DDBJ databases">
        <authorList>
            <person name="So Y."/>
        </authorList>
    </citation>
    <scope>NUCLEOTIDE SEQUENCE [LARGE SCALE GENOMIC DNA]</scope>
    <source>
        <strain evidence="7 8">STR3</strain>
    </source>
</reference>
<keyword evidence="4" id="KW-0233">DNA recombination</keyword>
<keyword evidence="2" id="KW-0229">DNA integration</keyword>
<evidence type="ECO:0000256" key="2">
    <source>
        <dbReference type="ARBA" id="ARBA00022908"/>
    </source>
</evidence>
<evidence type="ECO:0000256" key="5">
    <source>
        <dbReference type="SAM" id="MobiDB-lite"/>
    </source>
</evidence>
<name>A0ABT1KRM0_9ACTN</name>
<gene>
    <name evidence="7" type="ORF">NCI01_00745</name>
</gene>
<dbReference type="Gene3D" id="1.10.443.10">
    <property type="entry name" value="Intergrase catalytic core"/>
    <property type="match status" value="1"/>
</dbReference>
<feature type="region of interest" description="Disordered" evidence="5">
    <location>
        <begin position="30"/>
        <end position="49"/>
    </location>
</feature>
<dbReference type="InterPro" id="IPR010998">
    <property type="entry name" value="Integrase_recombinase_N"/>
</dbReference>
<dbReference type="Pfam" id="PF00589">
    <property type="entry name" value="Phage_integrase"/>
    <property type="match status" value="1"/>
</dbReference>
<evidence type="ECO:0000313" key="7">
    <source>
        <dbReference type="EMBL" id="MCP3420312.1"/>
    </source>
</evidence>
<comment type="caution">
    <text evidence="7">The sequence shown here is derived from an EMBL/GenBank/DDBJ whole genome shotgun (WGS) entry which is preliminary data.</text>
</comment>
<keyword evidence="3" id="KW-0238">DNA-binding</keyword>